<evidence type="ECO:0000313" key="3">
    <source>
        <dbReference type="Proteomes" id="UP000076609"/>
    </source>
</evidence>
<gene>
    <name evidence="2" type="ORF">AVT10_06420</name>
</gene>
<keyword evidence="1" id="KW-0732">Signal</keyword>
<comment type="caution">
    <text evidence="2">The sequence shown here is derived from an EMBL/GenBank/DDBJ whole genome shotgun (WGS) entry which is preliminary data.</text>
</comment>
<evidence type="ECO:0000256" key="1">
    <source>
        <dbReference type="SAM" id="SignalP"/>
    </source>
</evidence>
<accession>A0ABR5Y984</accession>
<proteinExistence type="predicted"/>
<feature type="signal peptide" evidence="1">
    <location>
        <begin position="1"/>
        <end position="19"/>
    </location>
</feature>
<evidence type="ECO:0008006" key="4">
    <source>
        <dbReference type="Google" id="ProtNLM"/>
    </source>
</evidence>
<reference evidence="3" key="1">
    <citation type="submission" date="2016-01" db="EMBL/GenBank/DDBJ databases">
        <title>Draft genome of Chromobacterium sp. F49.</title>
        <authorList>
            <person name="Hong K.W."/>
        </authorList>
    </citation>
    <scope>NUCLEOTIDE SEQUENCE [LARGE SCALE GENOMIC DNA]</scope>
    <source>
        <strain evidence="3">CN3</strain>
    </source>
</reference>
<dbReference type="InterPro" id="IPR018550">
    <property type="entry name" value="Lipid-A_deacylase-rel"/>
</dbReference>
<organism evidence="2 3">
    <name type="scientific">Sphingomonas hankookensis</name>
    <dbReference type="NCBI Taxonomy" id="563996"/>
    <lineage>
        <taxon>Bacteria</taxon>
        <taxon>Pseudomonadati</taxon>
        <taxon>Pseudomonadota</taxon>
        <taxon>Alphaproteobacteria</taxon>
        <taxon>Sphingomonadales</taxon>
        <taxon>Sphingomonadaceae</taxon>
        <taxon>Sphingomonas</taxon>
    </lineage>
</organism>
<feature type="chain" id="PRO_5047287579" description="Acyloxyacyl hydrolase" evidence="1">
    <location>
        <begin position="20"/>
        <end position="221"/>
    </location>
</feature>
<sequence length="221" mass="24592">MEKGVLGAVLALASTTAMAQEGPEPMPPREQAEIAVGVLRHGANFHPLGSKLIFDLPALPAGQIYEGEEENGTVDVQIAYRTAPLRILLKPRLTAKVQINTAGRTSFFSVGAEWRQHILRGWVYGQAGIGATVIDGYSFTPDPFQPGISNEEAWRRYDIYRRRTSFGSKILFNPNASIGVRVDRRWAVELAWEHHSHRQIFSDTNPGIDHVGIRVVRRLGR</sequence>
<dbReference type="Proteomes" id="UP000076609">
    <property type="component" value="Unassembled WGS sequence"/>
</dbReference>
<dbReference type="Gene3D" id="2.40.160.20">
    <property type="match status" value="1"/>
</dbReference>
<evidence type="ECO:0000313" key="2">
    <source>
        <dbReference type="EMBL" id="KZE11026.1"/>
    </source>
</evidence>
<protein>
    <recommendedName>
        <fullName evidence="4">Acyloxyacyl hydrolase</fullName>
    </recommendedName>
</protein>
<keyword evidence="3" id="KW-1185">Reference proteome</keyword>
<dbReference type="EMBL" id="LQQO01000045">
    <property type="protein sequence ID" value="KZE11026.1"/>
    <property type="molecule type" value="Genomic_DNA"/>
</dbReference>
<name>A0ABR5Y984_9SPHN</name>
<dbReference type="Pfam" id="PF09411">
    <property type="entry name" value="PagL"/>
    <property type="match status" value="1"/>
</dbReference>